<dbReference type="AlphaFoldDB" id="D2EF41"/>
<keyword evidence="9 12" id="KW-0648">Protein biosynthesis</keyword>
<dbReference type="HAMAP" id="MF_00041">
    <property type="entry name" value="Cys_tRNA_synth"/>
    <property type="match status" value="1"/>
</dbReference>
<evidence type="ECO:0000256" key="8">
    <source>
        <dbReference type="ARBA" id="ARBA00022840"/>
    </source>
</evidence>
<comment type="subcellular location">
    <subcellularLocation>
        <location evidence="1 12">Cytoplasm</location>
    </subcellularLocation>
</comment>
<keyword evidence="7 12" id="KW-0862">Zinc</keyword>
<dbReference type="GO" id="GO:0004817">
    <property type="term" value="F:cysteine-tRNA ligase activity"/>
    <property type="evidence" value="ECO:0007669"/>
    <property type="project" value="UniProtKB-UniRule"/>
</dbReference>
<dbReference type="GO" id="GO:0005524">
    <property type="term" value="F:ATP binding"/>
    <property type="evidence" value="ECO:0007669"/>
    <property type="project" value="UniProtKB-UniRule"/>
</dbReference>
<dbReference type="FunFam" id="3.40.50.620:FF:000130">
    <property type="entry name" value="Cysteine--tRNA ligase"/>
    <property type="match status" value="1"/>
</dbReference>
<evidence type="ECO:0000256" key="9">
    <source>
        <dbReference type="ARBA" id="ARBA00022917"/>
    </source>
</evidence>
<evidence type="ECO:0000256" key="11">
    <source>
        <dbReference type="ARBA" id="ARBA00047398"/>
    </source>
</evidence>
<dbReference type="SUPFAM" id="SSF52374">
    <property type="entry name" value="Nucleotidylyl transferase"/>
    <property type="match status" value="1"/>
</dbReference>
<comment type="similarity">
    <text evidence="2 12">Belongs to the class-I aminoacyl-tRNA synthetase family.</text>
</comment>
<dbReference type="Proteomes" id="UP000009375">
    <property type="component" value="Unassembled WGS sequence"/>
</dbReference>
<reference evidence="14 15" key="1">
    <citation type="journal article" date="2010" name="Proc. Natl. Acad. Sci. U.S.A.">
        <title>Enigmatic, ultrasmall, uncultivated Archaea.</title>
        <authorList>
            <person name="Baker B.J."/>
            <person name="Comolli L.R."/>
            <person name="Dick G.J."/>
            <person name="Hauser L.J."/>
            <person name="Hyatt D."/>
            <person name="Dill B.D."/>
            <person name="Land M.L."/>
            <person name="Verberkmoes N.C."/>
            <person name="Hettich R.L."/>
            <person name="Banfield J.F."/>
        </authorList>
    </citation>
    <scope>NUCLEOTIDE SEQUENCE [LARGE SCALE GENOMIC DNA]</scope>
</reference>
<evidence type="ECO:0000256" key="5">
    <source>
        <dbReference type="ARBA" id="ARBA00022723"/>
    </source>
</evidence>
<dbReference type="PANTHER" id="PTHR10890:SF3">
    <property type="entry name" value="CYSTEINE--TRNA LIGASE, CYTOPLASMIC"/>
    <property type="match status" value="1"/>
</dbReference>
<feature type="binding site" evidence="12">
    <location>
        <position position="237"/>
    </location>
    <ligand>
        <name>Zn(2+)</name>
        <dbReference type="ChEBI" id="CHEBI:29105"/>
    </ligand>
</feature>
<accession>D2EF41</accession>
<evidence type="ECO:0000256" key="6">
    <source>
        <dbReference type="ARBA" id="ARBA00022741"/>
    </source>
</evidence>
<keyword evidence="4 12" id="KW-0436">Ligase</keyword>
<dbReference type="EC" id="6.1.1.16" evidence="12"/>
<keyword evidence="6 12" id="KW-0547">Nucleotide-binding</keyword>
<dbReference type="Gene3D" id="1.20.120.1910">
    <property type="entry name" value="Cysteine-tRNA ligase, C-terminal anti-codon recognition domain"/>
    <property type="match status" value="1"/>
</dbReference>
<comment type="cofactor">
    <cofactor evidence="12">
        <name>Zn(2+)</name>
        <dbReference type="ChEBI" id="CHEBI:29105"/>
    </cofactor>
    <text evidence="12">Binds 1 zinc ion per subunit.</text>
</comment>
<protein>
    <recommendedName>
        <fullName evidence="12">Cysteine--tRNA ligase</fullName>
        <ecNumber evidence="12">6.1.1.16</ecNumber>
    </recommendedName>
    <alternativeName>
        <fullName evidence="12">Cysteinyl-tRNA synthetase</fullName>
        <shortName evidence="12">CysRS</shortName>
    </alternativeName>
</protein>
<evidence type="ECO:0000313" key="15">
    <source>
        <dbReference type="Proteomes" id="UP000009375"/>
    </source>
</evidence>
<feature type="binding site" evidence="12">
    <location>
        <position position="268"/>
    </location>
    <ligand>
        <name>ATP</name>
        <dbReference type="ChEBI" id="CHEBI:30616"/>
    </ligand>
</feature>
<evidence type="ECO:0000256" key="4">
    <source>
        <dbReference type="ARBA" id="ARBA00022598"/>
    </source>
</evidence>
<evidence type="ECO:0000256" key="3">
    <source>
        <dbReference type="ARBA" id="ARBA00022490"/>
    </source>
</evidence>
<dbReference type="GO" id="GO:0006423">
    <property type="term" value="P:cysteinyl-tRNA aminoacylation"/>
    <property type="evidence" value="ECO:0007669"/>
    <property type="project" value="UniProtKB-UniRule"/>
</dbReference>
<dbReference type="PRINTS" id="PR00983">
    <property type="entry name" value="TRNASYNTHCYS"/>
</dbReference>
<dbReference type="Pfam" id="PF01406">
    <property type="entry name" value="tRNA-synt_1e"/>
    <property type="match status" value="1"/>
</dbReference>
<keyword evidence="10 12" id="KW-0030">Aminoacyl-tRNA synthetase</keyword>
<feature type="short sequence motif" description="'HIGH' region" evidence="12">
    <location>
        <begin position="29"/>
        <end position="39"/>
    </location>
</feature>
<dbReference type="InterPro" id="IPR032678">
    <property type="entry name" value="tRNA-synt_1_cat_dom"/>
</dbReference>
<keyword evidence="3 12" id="KW-0963">Cytoplasm</keyword>
<evidence type="ECO:0000256" key="7">
    <source>
        <dbReference type="ARBA" id="ARBA00022833"/>
    </source>
</evidence>
<evidence type="ECO:0000259" key="13">
    <source>
        <dbReference type="Pfam" id="PF01406"/>
    </source>
</evidence>
<evidence type="ECO:0000256" key="12">
    <source>
        <dbReference type="HAMAP-Rule" id="MF_00041"/>
    </source>
</evidence>
<dbReference type="EMBL" id="GG730044">
    <property type="protein sequence ID" value="EEZ92967.1"/>
    <property type="molecule type" value="Genomic_DNA"/>
</dbReference>
<evidence type="ECO:0000256" key="1">
    <source>
        <dbReference type="ARBA" id="ARBA00004496"/>
    </source>
</evidence>
<dbReference type="Gene3D" id="3.40.50.620">
    <property type="entry name" value="HUPs"/>
    <property type="match status" value="1"/>
</dbReference>
<dbReference type="InterPro" id="IPR009080">
    <property type="entry name" value="tRNAsynth_Ia_anticodon-bd"/>
</dbReference>
<dbReference type="InterPro" id="IPR024909">
    <property type="entry name" value="Cys-tRNA/MSH_ligase"/>
</dbReference>
<keyword evidence="8 12" id="KW-0067">ATP-binding</keyword>
<gene>
    <name evidence="12" type="primary">cysS</name>
    <name evidence="14" type="ORF">BJBARM4_0350</name>
</gene>
<feature type="binding site" evidence="12">
    <location>
        <position position="233"/>
    </location>
    <ligand>
        <name>Zn(2+)</name>
        <dbReference type="ChEBI" id="CHEBI:29105"/>
    </ligand>
</feature>
<feature type="short sequence motif" description="'KMSKS' region" evidence="12">
    <location>
        <begin position="265"/>
        <end position="269"/>
    </location>
</feature>
<organism evidence="14 15">
    <name type="scientific">Candidatus Parvarchaeum acidiphilum ARMAN-4</name>
    <dbReference type="NCBI Taxonomy" id="662760"/>
    <lineage>
        <taxon>Archaea</taxon>
        <taxon>Candidatus Parvarchaeota</taxon>
        <taxon>Candidatus Parvarchaeum</taxon>
    </lineage>
</organism>
<dbReference type="SUPFAM" id="SSF47323">
    <property type="entry name" value="Anticodon-binding domain of a subclass of class I aminoacyl-tRNA synthetases"/>
    <property type="match status" value="1"/>
</dbReference>
<dbReference type="PANTHER" id="PTHR10890">
    <property type="entry name" value="CYSTEINYL-TRNA SYNTHETASE"/>
    <property type="match status" value="1"/>
</dbReference>
<comment type="catalytic activity">
    <reaction evidence="11 12">
        <text>tRNA(Cys) + L-cysteine + ATP = L-cysteinyl-tRNA(Cys) + AMP + diphosphate</text>
        <dbReference type="Rhea" id="RHEA:17773"/>
        <dbReference type="Rhea" id="RHEA-COMP:9661"/>
        <dbReference type="Rhea" id="RHEA-COMP:9679"/>
        <dbReference type="ChEBI" id="CHEBI:30616"/>
        <dbReference type="ChEBI" id="CHEBI:33019"/>
        <dbReference type="ChEBI" id="CHEBI:35235"/>
        <dbReference type="ChEBI" id="CHEBI:78442"/>
        <dbReference type="ChEBI" id="CHEBI:78517"/>
        <dbReference type="ChEBI" id="CHEBI:456215"/>
        <dbReference type="EC" id="6.1.1.16"/>
    </reaction>
</comment>
<keyword evidence="5 12" id="KW-0479">Metal-binding</keyword>
<evidence type="ECO:0000313" key="14">
    <source>
        <dbReference type="EMBL" id="EEZ92967.1"/>
    </source>
</evidence>
<feature type="binding site" evidence="12">
    <location>
        <position position="208"/>
    </location>
    <ligand>
        <name>Zn(2+)</name>
        <dbReference type="ChEBI" id="CHEBI:29105"/>
    </ligand>
</feature>
<dbReference type="NCBIfam" id="TIGR00435">
    <property type="entry name" value="cysS"/>
    <property type="match status" value="1"/>
</dbReference>
<feature type="domain" description="tRNA synthetases class I catalytic" evidence="13">
    <location>
        <begin position="14"/>
        <end position="311"/>
    </location>
</feature>
<dbReference type="InterPro" id="IPR014729">
    <property type="entry name" value="Rossmann-like_a/b/a_fold"/>
</dbReference>
<dbReference type="InterPro" id="IPR015803">
    <property type="entry name" value="Cys-tRNA-ligase"/>
</dbReference>
<evidence type="ECO:0000256" key="10">
    <source>
        <dbReference type="ARBA" id="ARBA00023146"/>
    </source>
</evidence>
<feature type="binding site" evidence="12">
    <location>
        <position position="27"/>
    </location>
    <ligand>
        <name>Zn(2+)</name>
        <dbReference type="ChEBI" id="CHEBI:29105"/>
    </ligand>
</feature>
<evidence type="ECO:0000256" key="2">
    <source>
        <dbReference type="ARBA" id="ARBA00005594"/>
    </source>
</evidence>
<sequence>MKVYNSLSRKIENFKALEQGKVTMYTCGPTVYNYVHIGNLRTFIFYDTVKRALKLNDYKVKHVMNITDVDDKTIKGAIERRMSLKEYTELYANYFLEDLNKLNVDMDTKFTKATDNIDEMQKIIVKLVKEGYAYEADDGVYFNVSKFKDYGKLSGMKVDGSYSRIKNDDYDKENASDFALWKYWDANDGEAYWKGELKKGRPGWHIECSAMSMKYLGKTIDIHCGAVDLIFPHHENEIAQSESYSKQKFVNYWLHAEHLLVNGQKMSKSLNNFYTLKDLEGQGFNPLSFRLMAIDSHYRNKLDFNFENLRKYEKLLAKIDLSIKALNKVEKYEEKEDNYSRVQTKQKVEKVIELFKEAVNNDLNTHEALQHFLSLLDLADEKTKKGKIDNNEFSVLSTAISKANDVLGIYIDYKIPEEIIALAEEREQKRREKQFIEADLLREKISENGYSIADLTGTFVITKKYLD</sequence>
<dbReference type="CDD" id="cd00672">
    <property type="entry name" value="CysRS_core"/>
    <property type="match status" value="1"/>
</dbReference>
<name>D2EF41_PARA4</name>
<proteinExistence type="inferred from homology"/>
<dbReference type="GO" id="GO:0008270">
    <property type="term" value="F:zinc ion binding"/>
    <property type="evidence" value="ECO:0007669"/>
    <property type="project" value="UniProtKB-UniRule"/>
</dbReference>
<dbReference type="GO" id="GO:0005829">
    <property type="term" value="C:cytosol"/>
    <property type="evidence" value="ECO:0007669"/>
    <property type="project" value="TreeGrafter"/>
</dbReference>